<evidence type="ECO:0000313" key="13">
    <source>
        <dbReference type="Proteomes" id="UP000074072"/>
    </source>
</evidence>
<evidence type="ECO:0000256" key="2">
    <source>
        <dbReference type="ARBA" id="ARBA00001947"/>
    </source>
</evidence>
<dbReference type="Proteomes" id="UP000074072">
    <property type="component" value="Unassembled WGS sequence"/>
</dbReference>
<dbReference type="OrthoDB" id="9791656at2"/>
<dbReference type="Gene3D" id="3.90.79.20">
    <property type="match status" value="1"/>
</dbReference>
<protein>
    <recommendedName>
        <fullName evidence="4">NAD(+) diphosphatase</fullName>
        <ecNumber evidence="4">3.6.1.22</ecNumber>
    </recommendedName>
</protein>
<comment type="similarity">
    <text evidence="3">Belongs to the Nudix hydrolase family. NudC subfamily.</text>
</comment>
<reference evidence="12 13" key="1">
    <citation type="journal article" date="2016" name="Front. Microbiol.">
        <title>Genomic Resource of Rice Seed Associated Bacteria.</title>
        <authorList>
            <person name="Midha S."/>
            <person name="Bansal K."/>
            <person name="Sharma S."/>
            <person name="Kumar N."/>
            <person name="Patil P.P."/>
            <person name="Chaudhry V."/>
            <person name="Patil P.B."/>
        </authorList>
    </citation>
    <scope>NUCLEOTIDE SEQUENCE [LARGE SCALE GENOMIC DNA]</scope>
    <source>
        <strain evidence="12 13">SB4</strain>
    </source>
</reference>
<comment type="caution">
    <text evidence="12">The sequence shown here is derived from an EMBL/GenBank/DDBJ whole genome shotgun (WGS) entry which is preliminary data.</text>
</comment>
<comment type="cofactor">
    <cofactor evidence="1">
        <name>Mg(2+)</name>
        <dbReference type="ChEBI" id="CHEBI:18420"/>
    </cofactor>
</comment>
<name>A0A147INE0_9SPHN</name>
<evidence type="ECO:0000256" key="5">
    <source>
        <dbReference type="ARBA" id="ARBA00022723"/>
    </source>
</evidence>
<dbReference type="InterPro" id="IPR000086">
    <property type="entry name" value="NUDIX_hydrolase_dom"/>
</dbReference>
<dbReference type="EC" id="3.6.1.22" evidence="4"/>
<dbReference type="GO" id="GO:0046872">
    <property type="term" value="F:metal ion binding"/>
    <property type="evidence" value="ECO:0007669"/>
    <property type="project" value="UniProtKB-KW"/>
</dbReference>
<dbReference type="GO" id="GO:0019677">
    <property type="term" value="P:NAD+ catabolic process"/>
    <property type="evidence" value="ECO:0007669"/>
    <property type="project" value="TreeGrafter"/>
</dbReference>
<evidence type="ECO:0000256" key="6">
    <source>
        <dbReference type="ARBA" id="ARBA00022801"/>
    </source>
</evidence>
<dbReference type="InterPro" id="IPR050241">
    <property type="entry name" value="NAD-cap_RNA_hydrolase_NudC"/>
</dbReference>
<organism evidence="12 13">
    <name type="scientific">Sphingomonas sanguinis</name>
    <dbReference type="NCBI Taxonomy" id="33051"/>
    <lineage>
        <taxon>Bacteria</taxon>
        <taxon>Pseudomonadati</taxon>
        <taxon>Pseudomonadota</taxon>
        <taxon>Alphaproteobacteria</taxon>
        <taxon>Sphingomonadales</taxon>
        <taxon>Sphingomonadaceae</taxon>
        <taxon>Sphingomonas</taxon>
    </lineage>
</organism>
<comment type="cofactor">
    <cofactor evidence="2">
        <name>Zn(2+)</name>
        <dbReference type="ChEBI" id="CHEBI:29105"/>
    </cofactor>
</comment>
<dbReference type="InterPro" id="IPR049734">
    <property type="entry name" value="NudC-like_C"/>
</dbReference>
<evidence type="ECO:0000256" key="3">
    <source>
        <dbReference type="ARBA" id="ARBA00009595"/>
    </source>
</evidence>
<dbReference type="Pfam" id="PF00293">
    <property type="entry name" value="NUDIX"/>
    <property type="match status" value="1"/>
</dbReference>
<dbReference type="InterPro" id="IPR015376">
    <property type="entry name" value="Znr_NADH_PPase"/>
</dbReference>
<dbReference type="CDD" id="cd03429">
    <property type="entry name" value="NUDIX_NADH_pyrophosphatase_Nudt13"/>
    <property type="match status" value="1"/>
</dbReference>
<evidence type="ECO:0000256" key="7">
    <source>
        <dbReference type="ARBA" id="ARBA00022842"/>
    </source>
</evidence>
<keyword evidence="5" id="KW-0479">Metal-binding</keyword>
<dbReference type="SUPFAM" id="SSF55811">
    <property type="entry name" value="Nudix"/>
    <property type="match status" value="1"/>
</dbReference>
<evidence type="ECO:0000256" key="1">
    <source>
        <dbReference type="ARBA" id="ARBA00001946"/>
    </source>
</evidence>
<dbReference type="Gene3D" id="3.90.79.10">
    <property type="entry name" value="Nucleoside Triphosphate Pyrophosphohydrolase"/>
    <property type="match status" value="1"/>
</dbReference>
<evidence type="ECO:0000256" key="4">
    <source>
        <dbReference type="ARBA" id="ARBA00012381"/>
    </source>
</evidence>
<evidence type="ECO:0000259" key="11">
    <source>
        <dbReference type="PROSITE" id="PS51462"/>
    </source>
</evidence>
<dbReference type="GO" id="GO:0035529">
    <property type="term" value="F:NADH pyrophosphatase activity"/>
    <property type="evidence" value="ECO:0007669"/>
    <property type="project" value="TreeGrafter"/>
</dbReference>
<feature type="domain" description="Nudix hydrolase" evidence="11">
    <location>
        <begin position="149"/>
        <end position="273"/>
    </location>
</feature>
<accession>A0A147INE0</accession>
<keyword evidence="6 10" id="KW-0378">Hydrolase</keyword>
<keyword evidence="7" id="KW-0460">Magnesium</keyword>
<gene>
    <name evidence="12" type="ORF">SB4_14860</name>
</gene>
<dbReference type="PATRIC" id="fig|33051.4.peg.376"/>
<evidence type="ECO:0000256" key="10">
    <source>
        <dbReference type="RuleBase" id="RU003476"/>
    </source>
</evidence>
<dbReference type="AlphaFoldDB" id="A0A147INE0"/>
<dbReference type="PANTHER" id="PTHR42904:SF6">
    <property type="entry name" value="NAD-CAPPED RNA HYDROLASE NUDT12"/>
    <property type="match status" value="1"/>
</dbReference>
<dbReference type="PROSITE" id="PS00893">
    <property type="entry name" value="NUDIX_BOX"/>
    <property type="match status" value="1"/>
</dbReference>
<dbReference type="NCBIfam" id="NF001299">
    <property type="entry name" value="PRK00241.1"/>
    <property type="match status" value="1"/>
</dbReference>
<dbReference type="InterPro" id="IPR020084">
    <property type="entry name" value="NUDIX_hydrolase_CS"/>
</dbReference>
<comment type="catalytic activity">
    <reaction evidence="9">
        <text>a 5'-end NAD(+)-phospho-ribonucleoside in mRNA + H2O = a 5'-end phospho-adenosine-phospho-ribonucleoside in mRNA + beta-nicotinamide D-ribonucleotide + 2 H(+)</text>
        <dbReference type="Rhea" id="RHEA:60876"/>
        <dbReference type="Rhea" id="RHEA-COMP:15698"/>
        <dbReference type="Rhea" id="RHEA-COMP:15719"/>
        <dbReference type="ChEBI" id="CHEBI:14649"/>
        <dbReference type="ChEBI" id="CHEBI:15377"/>
        <dbReference type="ChEBI" id="CHEBI:15378"/>
        <dbReference type="ChEBI" id="CHEBI:144029"/>
        <dbReference type="ChEBI" id="CHEBI:144051"/>
    </reaction>
    <physiologicalReaction direction="left-to-right" evidence="9">
        <dbReference type="Rhea" id="RHEA:60877"/>
    </physiologicalReaction>
</comment>
<proteinExistence type="inferred from homology"/>
<dbReference type="InterPro" id="IPR015797">
    <property type="entry name" value="NUDIX_hydrolase-like_dom_sf"/>
</dbReference>
<dbReference type="PANTHER" id="PTHR42904">
    <property type="entry name" value="NUDIX HYDROLASE, NUDC SUBFAMILY"/>
    <property type="match status" value="1"/>
</dbReference>
<dbReference type="Pfam" id="PF09297">
    <property type="entry name" value="Zn_ribbon_NUD"/>
    <property type="match status" value="1"/>
</dbReference>
<dbReference type="RefSeq" id="WP_058753178.1">
    <property type="nucleotide sequence ID" value="NZ_LDTE01000100.1"/>
</dbReference>
<dbReference type="GO" id="GO:0005829">
    <property type="term" value="C:cytosol"/>
    <property type="evidence" value="ECO:0007669"/>
    <property type="project" value="TreeGrafter"/>
</dbReference>
<evidence type="ECO:0000256" key="8">
    <source>
        <dbReference type="ARBA" id="ARBA00023027"/>
    </source>
</evidence>
<dbReference type="GO" id="GO:0006742">
    <property type="term" value="P:NADP+ catabolic process"/>
    <property type="evidence" value="ECO:0007669"/>
    <property type="project" value="TreeGrafter"/>
</dbReference>
<keyword evidence="8" id="KW-0520">NAD</keyword>
<evidence type="ECO:0000256" key="9">
    <source>
        <dbReference type="ARBA" id="ARBA00023679"/>
    </source>
</evidence>
<sequence>MTALGFTGGRLDRADPLRHDPAGFAAALADPAARLLMLNDYQPIMENGRLGWTAIDADAAPEDHVLLGIEDGVPHFARLTGEPAVGRSFEMIAALHALEAGEAATYAAARSVLDWHARHGFCAKCGAATEPFRAGWGRHCPSCGTEHFPRVDPVVIMIAEHDGRALLGRQPAFPPGRYSALAGFLEPGESIEEAVARELFEEAGVRVRNVRYIASQPWPFPSSLMIACVAEAVDDRLTIDTTELEDAIWVSRDEVRAALAGDGSRFGVPPSYAIAHTLLEAWAAS</sequence>
<dbReference type="PROSITE" id="PS51462">
    <property type="entry name" value="NUDIX"/>
    <property type="match status" value="1"/>
</dbReference>
<dbReference type="PRINTS" id="PR00502">
    <property type="entry name" value="NUDIXFAMILY"/>
</dbReference>
<dbReference type="EMBL" id="LDTE01000100">
    <property type="protein sequence ID" value="KTT96724.1"/>
    <property type="molecule type" value="Genomic_DNA"/>
</dbReference>
<evidence type="ECO:0000313" key="12">
    <source>
        <dbReference type="EMBL" id="KTT96724.1"/>
    </source>
</evidence>
<dbReference type="InterPro" id="IPR020476">
    <property type="entry name" value="Nudix_hydrolase"/>
</dbReference>